<keyword evidence="2" id="KW-0507">mRNA processing</keyword>
<keyword evidence="3" id="KW-0677">Repeat</keyword>
<keyword evidence="10" id="KW-1185">Reference proteome</keyword>
<dbReference type="InterPro" id="IPR045075">
    <property type="entry name" value="Syf1-like"/>
</dbReference>
<dbReference type="Pfam" id="PF06424">
    <property type="entry name" value="PRP1_N"/>
    <property type="match status" value="1"/>
</dbReference>
<evidence type="ECO:0000256" key="6">
    <source>
        <dbReference type="SAM" id="Coils"/>
    </source>
</evidence>
<dbReference type="FunFam" id="1.25.40.10:FF:000256">
    <property type="entry name" value="Probable pre-mRNA splicing factor prp1"/>
    <property type="match status" value="1"/>
</dbReference>
<dbReference type="SMART" id="SM00386">
    <property type="entry name" value="HAT"/>
    <property type="match status" value="10"/>
</dbReference>
<evidence type="ECO:0000256" key="4">
    <source>
        <dbReference type="ARBA" id="ARBA00023187"/>
    </source>
</evidence>
<dbReference type="InterPro" id="IPR011990">
    <property type="entry name" value="TPR-like_helical_dom_sf"/>
</dbReference>
<dbReference type="PANTHER" id="PTHR11246">
    <property type="entry name" value="PRE-MRNA SPLICING FACTOR"/>
    <property type="match status" value="1"/>
</dbReference>
<proteinExistence type="predicted"/>
<feature type="region of interest" description="Disordered" evidence="7">
    <location>
        <begin position="140"/>
        <end position="163"/>
    </location>
</feature>
<evidence type="ECO:0000256" key="7">
    <source>
        <dbReference type="SAM" id="MobiDB-lite"/>
    </source>
</evidence>
<dbReference type="InterPro" id="IPR059164">
    <property type="entry name" value="HAT_PRP39_C"/>
</dbReference>
<accession>A0AAV5QTF0</accession>
<dbReference type="InterPro" id="IPR019734">
    <property type="entry name" value="TPR_rpt"/>
</dbReference>
<dbReference type="GO" id="GO:0071013">
    <property type="term" value="C:catalytic step 2 spliceosome"/>
    <property type="evidence" value="ECO:0007669"/>
    <property type="project" value="TreeGrafter"/>
</dbReference>
<evidence type="ECO:0000256" key="5">
    <source>
        <dbReference type="ARBA" id="ARBA00023242"/>
    </source>
</evidence>
<dbReference type="AlphaFoldDB" id="A0AAV5QTF0"/>
<protein>
    <submittedName>
        <fullName evidence="9">U4/U6-U5 snRNP complex subunit</fullName>
    </submittedName>
</protein>
<evidence type="ECO:0000313" key="10">
    <source>
        <dbReference type="Proteomes" id="UP001360560"/>
    </source>
</evidence>
<evidence type="ECO:0000256" key="2">
    <source>
        <dbReference type="ARBA" id="ARBA00022664"/>
    </source>
</evidence>
<name>A0AAV5QTF0_9ASCO</name>
<evidence type="ECO:0000256" key="1">
    <source>
        <dbReference type="ARBA" id="ARBA00004123"/>
    </source>
</evidence>
<dbReference type="Proteomes" id="UP001360560">
    <property type="component" value="Unassembled WGS sequence"/>
</dbReference>
<dbReference type="SUPFAM" id="SSF48452">
    <property type="entry name" value="TPR-like"/>
    <property type="match status" value="4"/>
</dbReference>
<keyword evidence="4" id="KW-0508">mRNA splicing</keyword>
<dbReference type="InterPro" id="IPR003107">
    <property type="entry name" value="HAT"/>
</dbReference>
<dbReference type="GO" id="GO:0046540">
    <property type="term" value="C:U4/U6 x U5 tri-snRNP complex"/>
    <property type="evidence" value="ECO:0007669"/>
    <property type="project" value="TreeGrafter"/>
</dbReference>
<comment type="caution">
    <text evidence="9">The sequence shown here is derived from an EMBL/GenBank/DDBJ whole genome shotgun (WGS) entry which is preliminary data.</text>
</comment>
<dbReference type="SMART" id="SM00028">
    <property type="entry name" value="TPR"/>
    <property type="match status" value="4"/>
</dbReference>
<reference evidence="9 10" key="1">
    <citation type="journal article" date="2023" name="Elife">
        <title>Identification of key yeast species and microbe-microbe interactions impacting larval growth of Drosophila in the wild.</title>
        <authorList>
            <person name="Mure A."/>
            <person name="Sugiura Y."/>
            <person name="Maeda R."/>
            <person name="Honda K."/>
            <person name="Sakurai N."/>
            <person name="Takahashi Y."/>
            <person name="Watada M."/>
            <person name="Katoh T."/>
            <person name="Gotoh A."/>
            <person name="Gotoh Y."/>
            <person name="Taniguchi I."/>
            <person name="Nakamura K."/>
            <person name="Hayashi T."/>
            <person name="Katayama T."/>
            <person name="Uemura T."/>
            <person name="Hattori Y."/>
        </authorList>
    </citation>
    <scope>NUCLEOTIDE SEQUENCE [LARGE SCALE GENOMIC DNA]</scope>
    <source>
        <strain evidence="9 10">SC-9</strain>
    </source>
</reference>
<evidence type="ECO:0000259" key="8">
    <source>
        <dbReference type="Pfam" id="PF06424"/>
    </source>
</evidence>
<organism evidence="9 10">
    <name type="scientific">Saccharomycopsis crataegensis</name>
    <dbReference type="NCBI Taxonomy" id="43959"/>
    <lineage>
        <taxon>Eukaryota</taxon>
        <taxon>Fungi</taxon>
        <taxon>Dikarya</taxon>
        <taxon>Ascomycota</taxon>
        <taxon>Saccharomycotina</taxon>
        <taxon>Saccharomycetes</taxon>
        <taxon>Saccharomycopsidaceae</taxon>
        <taxon>Saccharomycopsis</taxon>
    </lineage>
</organism>
<keyword evidence="6" id="KW-0175">Coiled coil</keyword>
<gene>
    <name evidence="9" type="ORF">DASC09_055390</name>
</gene>
<keyword evidence="5" id="KW-0539">Nucleus</keyword>
<dbReference type="PANTHER" id="PTHR11246:SF1">
    <property type="entry name" value="PRE-MRNA-PROCESSING FACTOR 6"/>
    <property type="match status" value="1"/>
</dbReference>
<feature type="compositionally biased region" description="Polar residues" evidence="7">
    <location>
        <begin position="61"/>
        <end position="74"/>
    </location>
</feature>
<dbReference type="Pfam" id="PF23241">
    <property type="entry name" value="HAT_PRP39_C"/>
    <property type="match status" value="1"/>
</dbReference>
<dbReference type="InterPro" id="IPR010491">
    <property type="entry name" value="PRP1_N"/>
</dbReference>
<feature type="domain" description="PRP1 splicing factor N-terminal" evidence="8">
    <location>
        <begin position="11"/>
        <end position="149"/>
    </location>
</feature>
<sequence>MERKSFLDLPAPANYVAGVGRGATGFTTRSDIGPGRSGFVTRNGGGSDNEDDEDENRDSAQLEQSEQGLLTNGGVNEDDQEADRVYEEIEQRLRSKRKHVEDDESSNKKKRQEVYKSISSQFSDLKKGLSSISADQWMNLPEAGDMTKRNKRERELSQQQRRTYNAGDSLIAGLRASGATDNHETILDNDTDFGMISSARGKMLSSKLDGYTDVIESFDSKNYLDKLQIEQEKIQELNEDVGDLTKSRAIFKSLRTTEPYNPINWISSARIEVKARKFDLAKKIIVEGCHKCANDQEIWLESINIHSSDVVSCRKIVAEALTFNLKSEKLWLKAIQLENDVFSKKKIVQKALKNSPNSVDLWKTAISLEDSKEEAKKLLNAAVEIIPEAIELWLVLINLESDVKQSRKILNDARKSLPKSHEIWVEACKLEERNGAESSKIEKLMSKGVATVISHGNTIKRNAWFEIAKNCEDSNFPLTAVSIIRNTISLGFEDTDEVDKLILWQEYAEKMIKSQHLVTAKAIYGCTLEKHPEEIPIWRAYFGFLKKHGTVAQLYDAFDQAIKANSSCEEFRLRYAKEKWINNDVESARAILNDSFEKDPTNSEIWLAAVKLETSTKNYEKALLLFQQAREKLPQNPRILYKWVTLYRQLSRDDDALNLVEESLLTFPEIDKFHIQKGQILGNLKDFSAAREAYATGVRVCENSIPLWCLLVRSFSEENMIIRARSILDRAIVKNPDSDELWVVRIELERVHKTNKEVEAIINEASKKFPKSAKIWAQRLQAITKRSEMKKHLLVAMKETNSDSQILLAVGINFFVDGKFDKAKVWFERAVGANKDFGDAWCWLYLFLKKRGSPEEVEQLLKDASVAEPRHGKVWPSINKDVKNFDKSMKELFEIASEKLLK</sequence>
<dbReference type="Gene3D" id="1.25.40.10">
    <property type="entry name" value="Tetratricopeptide repeat domain"/>
    <property type="match status" value="6"/>
</dbReference>
<dbReference type="EMBL" id="BTFZ01000019">
    <property type="protein sequence ID" value="GMM38200.1"/>
    <property type="molecule type" value="Genomic_DNA"/>
</dbReference>
<evidence type="ECO:0000313" key="9">
    <source>
        <dbReference type="EMBL" id="GMM38200.1"/>
    </source>
</evidence>
<feature type="coiled-coil region" evidence="6">
    <location>
        <begin position="220"/>
        <end position="247"/>
    </location>
</feature>
<feature type="compositionally biased region" description="Basic and acidic residues" evidence="7">
    <location>
        <begin position="82"/>
        <end position="107"/>
    </location>
</feature>
<comment type="subcellular location">
    <subcellularLocation>
        <location evidence="1">Nucleus</location>
    </subcellularLocation>
</comment>
<dbReference type="GeneID" id="90076189"/>
<dbReference type="RefSeq" id="XP_064855196.1">
    <property type="nucleotide sequence ID" value="XM_064999124.1"/>
</dbReference>
<feature type="compositionally biased region" description="Basic and acidic residues" evidence="7">
    <location>
        <begin position="145"/>
        <end position="156"/>
    </location>
</feature>
<feature type="region of interest" description="Disordered" evidence="7">
    <location>
        <begin position="1"/>
        <end position="115"/>
    </location>
</feature>
<dbReference type="GO" id="GO:0000244">
    <property type="term" value="P:spliceosomal tri-snRNP complex assembly"/>
    <property type="evidence" value="ECO:0007669"/>
    <property type="project" value="TreeGrafter"/>
</dbReference>
<evidence type="ECO:0000256" key="3">
    <source>
        <dbReference type="ARBA" id="ARBA00022737"/>
    </source>
</evidence>